<dbReference type="PANTHER" id="PTHR11496:SF102">
    <property type="entry name" value="ALCOHOL DEHYDROGENASE 4"/>
    <property type="match status" value="1"/>
</dbReference>
<gene>
    <name evidence="7" type="ORF">EYC82_01835</name>
</gene>
<dbReference type="InterPro" id="IPR039697">
    <property type="entry name" value="Alcohol_dehydrogenase_Fe"/>
</dbReference>
<dbReference type="InterPro" id="IPR018211">
    <property type="entry name" value="ADH_Fe_CS"/>
</dbReference>
<evidence type="ECO:0000313" key="8">
    <source>
        <dbReference type="Proteomes" id="UP001143304"/>
    </source>
</evidence>
<feature type="domain" description="Fe-containing alcohol dehydrogenase-like C-terminal" evidence="6">
    <location>
        <begin position="206"/>
        <end position="397"/>
    </location>
</feature>
<evidence type="ECO:0000313" key="7">
    <source>
        <dbReference type="EMBL" id="MCX2976097.1"/>
    </source>
</evidence>
<dbReference type="Proteomes" id="UP001143304">
    <property type="component" value="Unassembled WGS sequence"/>
</dbReference>
<dbReference type="InterPro" id="IPR056798">
    <property type="entry name" value="ADH_Fe_C"/>
</dbReference>
<feature type="domain" description="Alcohol dehydrogenase iron-type/glycerol dehydrogenase GldA" evidence="5">
    <location>
        <begin position="29"/>
        <end position="195"/>
    </location>
</feature>
<accession>A0ABT3T3I2</accession>
<sequence>MTALHRKMIFRTRQALMGTFMAKPQPKAMIFLGPGSSTQLAQAIGRFGLRNTLVVTDKPLRELGVLDTTLAALASAGVSTTVYDGVVPDPTQKIVDEGIAQYRQSGCDAVLAFGGGSSIDAAKVIALAVANGCVAADCIGAKKCKLPAAPLFAIPTTAGTGSEGTFIAVISNNETHAKDGVIDPSLIPRAAALDPELMCGLPPHITAATGMDALTHAIESYVARWGNDDTDYYGLASCRLVFDNLAEACHNGENLEAREAMALASYYGGLAISHALVGYVHAISHNLGAKYGVPHGLGNAMVLPHVMELIQPQAQEKFADIARHCGMGSPGDSSATLAQTLVDRVWALNEEISIPRTTDVIQAGDIDGLVQAAISEGGNYASPRFISEQECRNILMAISA</sequence>
<evidence type="ECO:0000259" key="6">
    <source>
        <dbReference type="Pfam" id="PF25137"/>
    </source>
</evidence>
<dbReference type="RefSeq" id="WP_279247850.1">
    <property type="nucleotide sequence ID" value="NZ_SHNO01000001.1"/>
</dbReference>
<dbReference type="PROSITE" id="PS00060">
    <property type="entry name" value="ADH_IRON_2"/>
    <property type="match status" value="1"/>
</dbReference>
<dbReference type="PANTHER" id="PTHR11496">
    <property type="entry name" value="ALCOHOL DEHYDROGENASE"/>
    <property type="match status" value="1"/>
</dbReference>
<proteinExistence type="inferred from homology"/>
<comment type="caution">
    <text evidence="7">The sequence shown here is derived from an EMBL/GenBank/DDBJ whole genome shotgun (WGS) entry which is preliminary data.</text>
</comment>
<evidence type="ECO:0000256" key="4">
    <source>
        <dbReference type="ARBA" id="ARBA00023027"/>
    </source>
</evidence>
<evidence type="ECO:0000256" key="3">
    <source>
        <dbReference type="ARBA" id="ARBA00023002"/>
    </source>
</evidence>
<protein>
    <submittedName>
        <fullName evidence="7">Iron-containing alcohol dehydrogenase</fullName>
    </submittedName>
</protein>
<dbReference type="Pfam" id="PF25137">
    <property type="entry name" value="ADH_Fe_C"/>
    <property type="match status" value="1"/>
</dbReference>
<keyword evidence="3" id="KW-0560">Oxidoreductase</keyword>
<evidence type="ECO:0000256" key="2">
    <source>
        <dbReference type="ARBA" id="ARBA00007358"/>
    </source>
</evidence>
<dbReference type="SUPFAM" id="SSF56796">
    <property type="entry name" value="Dehydroquinate synthase-like"/>
    <property type="match status" value="1"/>
</dbReference>
<dbReference type="Gene3D" id="1.20.1090.10">
    <property type="entry name" value="Dehydroquinate synthase-like - alpha domain"/>
    <property type="match status" value="1"/>
</dbReference>
<name>A0ABT3T3I2_9GAMM</name>
<evidence type="ECO:0000259" key="5">
    <source>
        <dbReference type="Pfam" id="PF00465"/>
    </source>
</evidence>
<organism evidence="7 8">
    <name type="scientific">Candidatus Marimicrobium litorale</name>
    <dbReference type="NCBI Taxonomy" id="2518991"/>
    <lineage>
        <taxon>Bacteria</taxon>
        <taxon>Pseudomonadati</taxon>
        <taxon>Pseudomonadota</taxon>
        <taxon>Gammaproteobacteria</taxon>
        <taxon>Cellvibrionales</taxon>
        <taxon>Halieaceae</taxon>
        <taxon>Marimicrobium</taxon>
    </lineage>
</organism>
<reference evidence="7" key="1">
    <citation type="submission" date="2019-02" db="EMBL/GenBank/DDBJ databases">
        <authorList>
            <person name="Li S.-H."/>
        </authorList>
    </citation>
    <scope>NUCLEOTIDE SEQUENCE</scope>
    <source>
        <strain evidence="7">IMCC11814</strain>
    </source>
</reference>
<dbReference type="Pfam" id="PF00465">
    <property type="entry name" value="Fe-ADH"/>
    <property type="match status" value="1"/>
</dbReference>
<dbReference type="CDD" id="cd08189">
    <property type="entry name" value="Fe-ADH-like"/>
    <property type="match status" value="1"/>
</dbReference>
<dbReference type="Gene3D" id="3.40.50.1970">
    <property type="match status" value="1"/>
</dbReference>
<comment type="cofactor">
    <cofactor evidence="1">
        <name>Fe cation</name>
        <dbReference type="ChEBI" id="CHEBI:24875"/>
    </cofactor>
</comment>
<keyword evidence="8" id="KW-1185">Reference proteome</keyword>
<keyword evidence="4" id="KW-0520">NAD</keyword>
<comment type="similarity">
    <text evidence="2">Belongs to the iron-containing alcohol dehydrogenase family.</text>
</comment>
<dbReference type="EMBL" id="SHNO01000001">
    <property type="protein sequence ID" value="MCX2976097.1"/>
    <property type="molecule type" value="Genomic_DNA"/>
</dbReference>
<evidence type="ECO:0000256" key="1">
    <source>
        <dbReference type="ARBA" id="ARBA00001962"/>
    </source>
</evidence>
<dbReference type="InterPro" id="IPR001670">
    <property type="entry name" value="ADH_Fe/GldA"/>
</dbReference>